<dbReference type="EMBL" id="HBIN01006646">
    <property type="protein sequence ID" value="CAE0434560.1"/>
    <property type="molecule type" value="Transcribed_RNA"/>
</dbReference>
<dbReference type="InterPro" id="IPR036079">
    <property type="entry name" value="ATPase_csu/dsu_sf"/>
</dbReference>
<evidence type="ECO:0000256" key="1">
    <source>
        <dbReference type="SAM" id="Coils"/>
    </source>
</evidence>
<protein>
    <submittedName>
        <fullName evidence="2">Uncharacterized protein</fullName>
    </submittedName>
</protein>
<organism evidence="2">
    <name type="scientific">Aplanochytrium stocchinoi</name>
    <dbReference type="NCBI Taxonomy" id="215587"/>
    <lineage>
        <taxon>Eukaryota</taxon>
        <taxon>Sar</taxon>
        <taxon>Stramenopiles</taxon>
        <taxon>Bigyra</taxon>
        <taxon>Labyrinthulomycetes</taxon>
        <taxon>Thraustochytrida</taxon>
        <taxon>Thraustochytriidae</taxon>
        <taxon>Aplanochytrium</taxon>
    </lineage>
</organism>
<evidence type="ECO:0000313" key="2">
    <source>
        <dbReference type="EMBL" id="CAE0434560.1"/>
    </source>
</evidence>
<keyword evidence="1" id="KW-0175">Coiled coil</keyword>
<accession>A0A7S3LKV9</accession>
<name>A0A7S3LKV9_9STRA</name>
<proteinExistence type="predicted"/>
<dbReference type="PANTHER" id="PTHR40131:SF1">
    <property type="entry name" value="C1Q DOMAIN-CONTAINING PROTEIN"/>
    <property type="match status" value="1"/>
</dbReference>
<dbReference type="PANTHER" id="PTHR40131">
    <property type="entry name" value="C1Q DOMAIN-CONTAINING PROTEIN"/>
    <property type="match status" value="1"/>
</dbReference>
<sequence>MEDMLAGLNEWRNIQDVVRQTFKELHGVVLVQGDKIKALERETVRVKDLQSIEVSLANKPTFIEMQKAVENASEKCESKVSEIEIELKTKAEKEELKDLYSGLTLITTTRKNTSDIEALVQQQQKEIENLKRRINMYEEKQQVDSVSLASRSWTSELVSEEFGALKRECEKIRNEQHVQNEKLHSDMLTLPTHEDLKAKLDIDTYVKNLKELSTKEEMRDAVSNNCDRIRAQIVSSQQKLFTETVKTFEQKADKTDVQQILKGKIGREELDQMLATKVDMDVMESKVSETNDRIVSEFQDVMDEMQKEIVSVLNKKAFKSEIYSTLESKVDLKDVKTWLAHKVDVTDIRDALQQKADSSSVEELVKTMQVGHKDCLSKIEQKISEIVLQNDEGIYEYISDNEKKMRNTVNNNETKKATKNTSTLRKKIRELEFSLEEKSSEMKDLCILLDGKASIEDVNKALTEMSTQFQLPLKSSKLIGVDDLHNSEIVKKIRKDLDAVCEAINVELSLGRWIWKSGRVRQDRTIPWNIECINTATDNLQWTKDTPEIVAISPGLYEVSMGFFSDKDPNIQVLVNGEPAFIFHGSTNVSQSVHHNHTRQHYNYGGETQSVNALRPSRKQGVLRRCKHSAGNVTGWTLCEYVALPSRARIAVLYDGPSDVQGFLTLRKL</sequence>
<dbReference type="AlphaFoldDB" id="A0A7S3LKV9"/>
<gene>
    <name evidence="2" type="ORF">ASTO00021_LOCUS4857</name>
</gene>
<feature type="coiled-coil region" evidence="1">
    <location>
        <begin position="113"/>
        <end position="140"/>
    </location>
</feature>
<reference evidence="2" key="1">
    <citation type="submission" date="2021-01" db="EMBL/GenBank/DDBJ databases">
        <authorList>
            <person name="Corre E."/>
            <person name="Pelletier E."/>
            <person name="Niang G."/>
            <person name="Scheremetjew M."/>
            <person name="Finn R."/>
            <person name="Kale V."/>
            <person name="Holt S."/>
            <person name="Cochrane G."/>
            <person name="Meng A."/>
            <person name="Brown T."/>
            <person name="Cohen L."/>
        </authorList>
    </citation>
    <scope>NUCLEOTIDE SEQUENCE</scope>
    <source>
        <strain evidence="2">GSBS06</strain>
    </source>
</reference>
<dbReference type="SUPFAM" id="SSF103486">
    <property type="entry name" value="V-type ATP synthase subunit C"/>
    <property type="match status" value="1"/>
</dbReference>